<dbReference type="InterPro" id="IPR042099">
    <property type="entry name" value="ANL_N_sf"/>
</dbReference>
<reference evidence="2" key="1">
    <citation type="submission" date="2024-05" db="EMBL/GenBank/DDBJ databases">
        <title>Genome sequencing of novel strain.</title>
        <authorList>
            <person name="Ganbat D."/>
            <person name="Ganbat S."/>
            <person name="Lee S.-J."/>
        </authorList>
    </citation>
    <scope>NUCLEOTIDE SEQUENCE</scope>
    <source>
        <strain evidence="2">SMD15-11</strain>
    </source>
</reference>
<dbReference type="PANTHER" id="PTHR43767">
    <property type="entry name" value="LONG-CHAIN-FATTY-ACID--COA LIGASE"/>
    <property type="match status" value="1"/>
</dbReference>
<accession>A0AB39UUP8</accession>
<dbReference type="InterPro" id="IPR020845">
    <property type="entry name" value="AMP-binding_CS"/>
</dbReference>
<dbReference type="Gene3D" id="3.40.50.12780">
    <property type="entry name" value="N-terminal domain of ligase-like"/>
    <property type="match status" value="1"/>
</dbReference>
<dbReference type="Gene3D" id="3.30.300.30">
    <property type="match status" value="1"/>
</dbReference>
<dbReference type="PROSITE" id="PS00455">
    <property type="entry name" value="AMP_BINDING"/>
    <property type="match status" value="1"/>
</dbReference>
<dbReference type="EMBL" id="CP154858">
    <property type="protein sequence ID" value="XDT72022.1"/>
    <property type="molecule type" value="Genomic_DNA"/>
</dbReference>
<dbReference type="GO" id="GO:0016878">
    <property type="term" value="F:acid-thiol ligase activity"/>
    <property type="evidence" value="ECO:0007669"/>
    <property type="project" value="UniProtKB-ARBA"/>
</dbReference>
<dbReference type="KEGG" id="tcd:AAIA72_14665"/>
<dbReference type="InterPro" id="IPR050237">
    <property type="entry name" value="ATP-dep_AMP-bd_enzyme"/>
</dbReference>
<evidence type="ECO:0000259" key="1">
    <source>
        <dbReference type="Pfam" id="PF00501"/>
    </source>
</evidence>
<dbReference type="Pfam" id="PF00501">
    <property type="entry name" value="AMP-binding"/>
    <property type="match status" value="1"/>
</dbReference>
<dbReference type="InterPro" id="IPR000873">
    <property type="entry name" value="AMP-dep_synth/lig_dom"/>
</dbReference>
<dbReference type="InterPro" id="IPR045851">
    <property type="entry name" value="AMP-bd_C_sf"/>
</dbReference>
<name>A0AB39UUP8_9GAMM</name>
<dbReference type="PANTHER" id="PTHR43767:SF1">
    <property type="entry name" value="NONRIBOSOMAL PEPTIDE SYNTHASE PES1 (EUROFUNG)-RELATED"/>
    <property type="match status" value="1"/>
</dbReference>
<protein>
    <submittedName>
        <fullName evidence="2">AMP-binding protein</fullName>
    </submittedName>
</protein>
<dbReference type="AlphaFoldDB" id="A0AB39UUP8"/>
<organism evidence="2">
    <name type="scientific">Thermohahella caldifontis</name>
    <dbReference type="NCBI Taxonomy" id="3142973"/>
    <lineage>
        <taxon>Bacteria</taxon>
        <taxon>Pseudomonadati</taxon>
        <taxon>Pseudomonadota</taxon>
        <taxon>Gammaproteobacteria</taxon>
        <taxon>Oceanospirillales</taxon>
        <taxon>Hahellaceae</taxon>
        <taxon>Thermohahella</taxon>
    </lineage>
</organism>
<dbReference type="SUPFAM" id="SSF56801">
    <property type="entry name" value="Acetyl-CoA synthetase-like"/>
    <property type="match status" value="1"/>
</dbReference>
<gene>
    <name evidence="2" type="ORF">AAIA72_14665</name>
</gene>
<dbReference type="RefSeq" id="WP_369601043.1">
    <property type="nucleotide sequence ID" value="NZ_CP154858.1"/>
</dbReference>
<proteinExistence type="predicted"/>
<feature type="domain" description="AMP-dependent synthetase/ligase" evidence="1">
    <location>
        <begin position="26"/>
        <end position="383"/>
    </location>
</feature>
<sequence length="532" mass="57550">MHAILPSITPDNGNFVELVLRHSRVQPWVSALIWPDAGHRLRTLSFGELGQAIARFRAWCRQQGWKQNDRIVVIHPPAPALYVAVLGLLAEGLVPVFLDTGMGRRKVLEALAESRAKAVLAPPRLCFPGRLLDRLARPWLALPALDQLPAHGPTGPCVHRPPGAPGLISYTSGTTGRPKGADRNHASLIAQHQAIRADWPDASIDVDMTCLPVLVLHNLCCGMPSVLPDMDFRAPARAPGTRILEQIEACGVTRLSGAGAFLSRLADAADAVGGCRTIRTIRVGGAPVNAKLARRLQRAFPEADVAVVYGSTEAEPIAHGPARLLETDTGPGYPVGTPSPIARVVLADPDSRPQSEAELLAATVPAGETGEVWVKGPHVLKGYVDNPEATAESKIPGVDGHVWHRTGDLAWQDGDGGLHLVGRTKECLELRGQRIPVFPVERQLDEHPAIRRSALIQTRPGETPHLFLEPEPHATADAASHAARHILMAHQLPRCPIHILPALPVDSRHNSKIQRAELKRRCQPWRRISLSG</sequence>
<evidence type="ECO:0000313" key="2">
    <source>
        <dbReference type="EMBL" id="XDT72022.1"/>
    </source>
</evidence>